<dbReference type="PANTHER" id="PTHR24223:SF456">
    <property type="entry name" value="MULTIDRUG RESISTANCE-ASSOCIATED PROTEIN LETHAL(2)03659"/>
    <property type="match status" value="1"/>
</dbReference>
<dbReference type="PROSITE" id="PS00211">
    <property type="entry name" value="ABC_TRANSPORTER_1"/>
    <property type="match status" value="2"/>
</dbReference>
<feature type="domain" description="ABC transporter" evidence="10">
    <location>
        <begin position="408"/>
        <end position="633"/>
    </location>
</feature>
<accession>A0A6P7SMH7</accession>
<keyword evidence="4 9" id="KW-0812">Transmembrane</keyword>
<dbReference type="InterPro" id="IPR003593">
    <property type="entry name" value="AAA+_ATPase"/>
</dbReference>
<dbReference type="Proteomes" id="UP000515154">
    <property type="component" value="Linkage group LG1"/>
</dbReference>
<evidence type="ECO:0000256" key="7">
    <source>
        <dbReference type="ARBA" id="ARBA00022989"/>
    </source>
</evidence>
<dbReference type="SUPFAM" id="SSF90123">
    <property type="entry name" value="ABC transporter transmembrane region"/>
    <property type="match status" value="2"/>
</dbReference>
<feature type="transmembrane region" description="Helical" evidence="9">
    <location>
        <begin position="204"/>
        <end position="228"/>
    </location>
</feature>
<evidence type="ECO:0000313" key="13">
    <source>
        <dbReference type="RefSeq" id="XP_029639627.1"/>
    </source>
</evidence>
<feature type="domain" description="ABC transporter" evidence="10">
    <location>
        <begin position="1056"/>
        <end position="1287"/>
    </location>
</feature>
<dbReference type="InterPro" id="IPR036640">
    <property type="entry name" value="ABC1_TM_sf"/>
</dbReference>
<dbReference type="InterPro" id="IPR017871">
    <property type="entry name" value="ABC_transporter-like_CS"/>
</dbReference>
<evidence type="ECO:0000256" key="1">
    <source>
        <dbReference type="ARBA" id="ARBA00004141"/>
    </source>
</evidence>
<proteinExistence type="inferred from homology"/>
<dbReference type="FunFam" id="3.40.50.300:FF:000163">
    <property type="entry name" value="Multidrug resistance-associated protein member 4"/>
    <property type="match status" value="1"/>
</dbReference>
<evidence type="ECO:0000256" key="2">
    <source>
        <dbReference type="ARBA" id="ARBA00009726"/>
    </source>
</evidence>
<dbReference type="Pfam" id="PF00005">
    <property type="entry name" value="ABC_tran"/>
    <property type="match status" value="2"/>
</dbReference>
<name>A0A6P7SMH7_9MOLL</name>
<evidence type="ECO:0000256" key="3">
    <source>
        <dbReference type="ARBA" id="ARBA00022448"/>
    </source>
</evidence>
<sequence length="1336" mass="152183">MEKAKQHYNPNPMMKANFISKLFFWWLNPLLSLGYKKTLNQEDLFNVLNDDSSDILRERLTSEWEKEMLKLKHSGKPSLSWAIFRTVYKKYFLWLCVVSFDELSRVIQPLLLGKLVSYFTPDSQMTTQQAYLYGMGVVICILLSCLCNHIFFFNVQRLGMQIRIACCSLMYKKMLILDNASFNKTTTGQIVNLMSNDVNRFDQVLLYTHFFIIGPPQTVAIIIILWYILGPVCLLGFLVLIVIIPLQVWMGKLVSKYRCKTAIFTDQRMALMNEIIAGMRILKLYCWEIPYGKLVRDVRRHELRKVWLCKVMSALHASCWNMPQMMLFIVIASSSQQEHVLLPYYLYIYKPMLHLIGSSVLSSFYKCIRLFCEMQVSTMRIQDFLVLEELPTVPAITNECSDNQAPSIVMNNVCANWNKDSNSNNMILNDISFSLNDNQLLAVVGPVGAGKSSLLMCILHELPVLSGKLTVNGTVGYVAQKPWVFSASLRQNIVFGKKYEEKRYKEILKACALEKDLSILPNGDFTLVGERGITLSGGQRARVSLARALYMDADIYILDDPLSAVDTNVGRHIFNNCINQYLKDKPRILVTHQLQFLPDADHIIILDQGKLVGEGSFDKLLESGINFAALLNKNDKGEESENVSKSLSHIDLRETSTSMTDLSNRIGSMLSLCSIGNEIEPEPVQIKAETSETGHVKFNVYYEYLKAGAHFIFGLFTFSAFIISILFCVATDFWIAMWSNKEQLRYVALQRHNELLDEGYNNTNVTILTIDFKQNLYIYSALTLGIFVFSLLKAFMFYWSCIQSSITLHNSMYDSLMRAKIAFFDENPVGRVLNRFSKDMGLIDDVLPSSIVDFLQCFFLTLSVIFVTGSTNPYVFIAAFIILVLFVFLRQYYIQTSRSLKRLETVARSPVFSHISSSIEGLNTIRAFKSQEQFLTDFDDFQDIHTEAWFLFIATTRWLSVRLDLLCTLFILVVVFASIPLSDRLDAGTVGLSVSYSFVLTGMFQWFIRQTVEVENNIVAVERVIEYSKLPTEASLDSEPSQKPPDDWPQRGVISARNLSLKYSENTNVVLKHLDFKIEPQEKIGIVGRTGAGKSSLINVLFRLVEPEGEITIDDIHICNIGLHDLRCKLSIIPQDPVLFKGTLKQNLDPFNEYDDHDLWKSLEDVQLKSMVDDSAEGLDFEICEGGSNLSVGQRQLVCLARAVLRENKILIIDEATANVDLRTDALIQNTIRDKFRQCTVLTIAHRLVTIMDSDRVMVLEEGRIVQFDMPYNLIKSKEGYFYNMVQQTGPSEVDHLTTIAESAMNKKNEEISTSNNIHKRFKSDEINGSVASITI</sequence>
<keyword evidence="12" id="KW-1185">Reference proteome</keyword>
<dbReference type="Pfam" id="PF00664">
    <property type="entry name" value="ABC_membrane"/>
    <property type="match status" value="2"/>
</dbReference>
<keyword evidence="3" id="KW-0813">Transport</keyword>
<feature type="domain" description="ABC transmembrane type-1" evidence="11">
    <location>
        <begin position="755"/>
        <end position="1016"/>
    </location>
</feature>
<organism evidence="12 13">
    <name type="scientific">Octopus sinensis</name>
    <name type="common">East Asian common octopus</name>
    <dbReference type="NCBI Taxonomy" id="2607531"/>
    <lineage>
        <taxon>Eukaryota</taxon>
        <taxon>Metazoa</taxon>
        <taxon>Spiralia</taxon>
        <taxon>Lophotrochozoa</taxon>
        <taxon>Mollusca</taxon>
        <taxon>Cephalopoda</taxon>
        <taxon>Coleoidea</taxon>
        <taxon>Octopodiformes</taxon>
        <taxon>Octopoda</taxon>
        <taxon>Incirrata</taxon>
        <taxon>Octopodidae</taxon>
        <taxon>Octopus</taxon>
    </lineage>
</organism>
<comment type="subcellular location">
    <subcellularLocation>
        <location evidence="1">Membrane</location>
        <topology evidence="1">Multi-pass membrane protein</topology>
    </subcellularLocation>
</comment>
<dbReference type="PROSITE" id="PS50929">
    <property type="entry name" value="ABC_TM1F"/>
    <property type="match status" value="2"/>
</dbReference>
<keyword evidence="8 9" id="KW-0472">Membrane</keyword>
<dbReference type="GO" id="GO:0140359">
    <property type="term" value="F:ABC-type transporter activity"/>
    <property type="evidence" value="ECO:0007669"/>
    <property type="project" value="InterPro"/>
</dbReference>
<feature type="transmembrane region" description="Helical" evidence="9">
    <location>
        <begin position="776"/>
        <end position="799"/>
    </location>
</feature>
<keyword evidence="6" id="KW-0067">ATP-binding</keyword>
<dbReference type="FunFam" id="3.40.50.300:FF:001726">
    <property type="entry name" value="Multidrug resistance-associated protein 4"/>
    <property type="match status" value="1"/>
</dbReference>
<feature type="transmembrane region" description="Helical" evidence="9">
    <location>
        <begin position="963"/>
        <end position="981"/>
    </location>
</feature>
<dbReference type="PANTHER" id="PTHR24223">
    <property type="entry name" value="ATP-BINDING CASSETTE SUB-FAMILY C"/>
    <property type="match status" value="1"/>
</dbReference>
<dbReference type="InterPro" id="IPR050173">
    <property type="entry name" value="ABC_transporter_C-like"/>
</dbReference>
<dbReference type="PROSITE" id="PS50893">
    <property type="entry name" value="ABC_TRANSPORTER_2"/>
    <property type="match status" value="2"/>
</dbReference>
<dbReference type="InterPro" id="IPR027417">
    <property type="entry name" value="P-loop_NTPase"/>
</dbReference>
<evidence type="ECO:0000256" key="4">
    <source>
        <dbReference type="ARBA" id="ARBA00022692"/>
    </source>
</evidence>
<comment type="similarity">
    <text evidence="2">Belongs to the ABC transporter superfamily. ABCC family. Conjugate transporter (TC 3.A.1.208) subfamily.</text>
</comment>
<dbReference type="SUPFAM" id="SSF52540">
    <property type="entry name" value="P-loop containing nucleoside triphosphate hydrolases"/>
    <property type="match status" value="2"/>
</dbReference>
<dbReference type="GO" id="GO:0005524">
    <property type="term" value="F:ATP binding"/>
    <property type="evidence" value="ECO:0007669"/>
    <property type="project" value="UniProtKB-KW"/>
</dbReference>
<reference evidence="13" key="1">
    <citation type="submission" date="2025-08" db="UniProtKB">
        <authorList>
            <consortium name="RefSeq"/>
        </authorList>
    </citation>
    <scope>IDENTIFICATION</scope>
</reference>
<dbReference type="GO" id="GO:0016020">
    <property type="term" value="C:membrane"/>
    <property type="evidence" value="ECO:0007669"/>
    <property type="project" value="UniProtKB-SubCell"/>
</dbReference>
<keyword evidence="5" id="KW-0547">Nucleotide-binding</keyword>
<feature type="transmembrane region" description="Helical" evidence="9">
    <location>
        <begin position="234"/>
        <end position="251"/>
    </location>
</feature>
<evidence type="ECO:0000256" key="9">
    <source>
        <dbReference type="SAM" id="Phobius"/>
    </source>
</evidence>
<dbReference type="InterPro" id="IPR003439">
    <property type="entry name" value="ABC_transporter-like_ATP-bd"/>
</dbReference>
<evidence type="ECO:0000259" key="11">
    <source>
        <dbReference type="PROSITE" id="PS50929"/>
    </source>
</evidence>
<evidence type="ECO:0000256" key="6">
    <source>
        <dbReference type="ARBA" id="ARBA00022840"/>
    </source>
</evidence>
<evidence type="ECO:0000259" key="10">
    <source>
        <dbReference type="PROSITE" id="PS50893"/>
    </source>
</evidence>
<dbReference type="Gene3D" id="3.40.50.300">
    <property type="entry name" value="P-loop containing nucleotide triphosphate hydrolases"/>
    <property type="match status" value="2"/>
</dbReference>
<dbReference type="SMART" id="SM00382">
    <property type="entry name" value="AAA"/>
    <property type="match status" value="2"/>
</dbReference>
<protein>
    <submittedName>
        <fullName evidence="13">Multidrug resistance-associated protein 4 isoform X3</fullName>
    </submittedName>
</protein>
<dbReference type="FunFam" id="1.20.1560.10:FF:000026">
    <property type="entry name" value="Multidrug resistance-associated protein lethal(2)03659"/>
    <property type="match status" value="1"/>
</dbReference>
<keyword evidence="7 9" id="KW-1133">Transmembrane helix</keyword>
<feature type="transmembrane region" description="Helical" evidence="9">
    <location>
        <begin position="131"/>
        <end position="153"/>
    </location>
</feature>
<evidence type="ECO:0000256" key="8">
    <source>
        <dbReference type="ARBA" id="ARBA00023136"/>
    </source>
</evidence>
<evidence type="ECO:0000256" key="5">
    <source>
        <dbReference type="ARBA" id="ARBA00022741"/>
    </source>
</evidence>
<evidence type="ECO:0000313" key="12">
    <source>
        <dbReference type="Proteomes" id="UP000515154"/>
    </source>
</evidence>
<gene>
    <name evidence="13" type="primary">LOC115214735</name>
</gene>
<feature type="transmembrane region" description="Helical" evidence="9">
    <location>
        <begin position="711"/>
        <end position="736"/>
    </location>
</feature>
<dbReference type="Gene3D" id="1.20.1560.10">
    <property type="entry name" value="ABC transporter type 1, transmembrane domain"/>
    <property type="match status" value="2"/>
</dbReference>
<feature type="transmembrane region" description="Helical" evidence="9">
    <location>
        <begin position="874"/>
        <end position="893"/>
    </location>
</feature>
<dbReference type="CDD" id="cd03244">
    <property type="entry name" value="ABCC_MRP_domain2"/>
    <property type="match status" value="1"/>
</dbReference>
<dbReference type="FunFam" id="1.20.1560.10:FF:000014">
    <property type="entry name" value="Multidrug resistance-associated protein member 4"/>
    <property type="match status" value="1"/>
</dbReference>
<dbReference type="InterPro" id="IPR011527">
    <property type="entry name" value="ABC1_TM_dom"/>
</dbReference>
<dbReference type="GO" id="GO:0016887">
    <property type="term" value="F:ATP hydrolysis activity"/>
    <property type="evidence" value="ECO:0007669"/>
    <property type="project" value="InterPro"/>
</dbReference>
<dbReference type="RefSeq" id="XP_029639627.1">
    <property type="nucleotide sequence ID" value="XM_029783767.2"/>
</dbReference>
<dbReference type="CDD" id="cd03250">
    <property type="entry name" value="ABCC_MRP_domain1"/>
    <property type="match status" value="1"/>
</dbReference>
<feature type="domain" description="ABC transmembrane type-1" evidence="11">
    <location>
        <begin position="103"/>
        <end position="304"/>
    </location>
</feature>